<evidence type="ECO:0000256" key="3">
    <source>
        <dbReference type="ARBA" id="ARBA00009916"/>
    </source>
</evidence>
<feature type="transmembrane region" description="Helical" evidence="9">
    <location>
        <begin position="26"/>
        <end position="46"/>
    </location>
</feature>
<dbReference type="AlphaFoldDB" id="F6BE08"/>
<feature type="transmembrane region" description="Helical" evidence="9">
    <location>
        <begin position="148"/>
        <end position="166"/>
    </location>
</feature>
<comment type="similarity">
    <text evidence="3">Belongs to the inorganic phosphate transporter (PiT) (TC 2.A.20) family.</text>
</comment>
<evidence type="ECO:0000256" key="7">
    <source>
        <dbReference type="ARBA" id="ARBA00022989"/>
    </source>
</evidence>
<comment type="subcellular location">
    <subcellularLocation>
        <location evidence="2">Membrane</location>
        <topology evidence="2">Multi-pass membrane protein</topology>
    </subcellularLocation>
</comment>
<feature type="transmembrane region" description="Helical" evidence="9">
    <location>
        <begin position="178"/>
        <end position="196"/>
    </location>
</feature>
<reference evidence="10 11" key="1">
    <citation type="submission" date="2011-05" db="EMBL/GenBank/DDBJ databases">
        <title>Complete sequence of Methanotorris igneus Kol 5.</title>
        <authorList>
            <consortium name="US DOE Joint Genome Institute"/>
            <person name="Lucas S."/>
            <person name="Han J."/>
            <person name="Lapidus A."/>
            <person name="Cheng J.-F."/>
            <person name="Goodwin L."/>
            <person name="Pitluck S."/>
            <person name="Peters L."/>
            <person name="Mikhailova N."/>
            <person name="Chertkov O."/>
            <person name="Han C."/>
            <person name="Tapia R."/>
            <person name="Land M."/>
            <person name="Hauser L."/>
            <person name="Kyrpides N."/>
            <person name="Ivanova N."/>
            <person name="Pagani I."/>
            <person name="Sieprawska-Lupa M."/>
            <person name="Whitman W."/>
            <person name="Woyke T."/>
        </authorList>
    </citation>
    <scope>NUCLEOTIDE SEQUENCE [LARGE SCALE GENOMIC DNA]</scope>
    <source>
        <strain evidence="11">DSM 5666 / JCM 11834 / Kol 5</strain>
    </source>
</reference>
<dbReference type="GeneID" id="10644041"/>
<dbReference type="PANTHER" id="PTHR11101:SF80">
    <property type="entry name" value="PHOSPHATE TRANSPORTER"/>
    <property type="match status" value="1"/>
</dbReference>
<comment type="function">
    <text evidence="1">Potential transporter for phosphate.</text>
</comment>
<dbReference type="HOGENOM" id="CLU_015355_0_0_2"/>
<dbReference type="RefSeq" id="WP_013799318.1">
    <property type="nucleotide sequence ID" value="NC_015562.1"/>
</dbReference>
<dbReference type="PANTHER" id="PTHR11101">
    <property type="entry name" value="PHOSPHATE TRANSPORTER"/>
    <property type="match status" value="1"/>
</dbReference>
<name>F6BE08_METIK</name>
<keyword evidence="7 9" id="KW-1133">Transmembrane helix</keyword>
<evidence type="ECO:0000313" key="11">
    <source>
        <dbReference type="Proteomes" id="UP000009227"/>
    </source>
</evidence>
<dbReference type="EMBL" id="CP002737">
    <property type="protein sequence ID" value="AEF96719.1"/>
    <property type="molecule type" value="Genomic_DNA"/>
</dbReference>
<dbReference type="GO" id="GO:0035435">
    <property type="term" value="P:phosphate ion transmembrane transport"/>
    <property type="evidence" value="ECO:0007669"/>
    <property type="project" value="TreeGrafter"/>
</dbReference>
<feature type="transmembrane region" description="Helical" evidence="9">
    <location>
        <begin position="67"/>
        <end position="86"/>
    </location>
</feature>
<accession>F6BE08</accession>
<evidence type="ECO:0000256" key="5">
    <source>
        <dbReference type="ARBA" id="ARBA00022592"/>
    </source>
</evidence>
<sequence>MEYLYINSSISNLLRSKERNFLDNKIMVIKIIEILIGLYIAFVIGANDAANALGTTVGAKLMSYKRAVLLFGIFVLIGCLNAHNVGHTMSSIVSGDVTLPLIIAGIIITFLTFKKIPISTHQVIVSALVGLNLNSADLNLFVKIVGSWIVSPILAGILAYIIYKIFEKLEIPILKRENFLKYGLIFSGGLIAYNLGANDLPTVLGTVSSELSIFVVGAIALWMGALFFGKGVSETVGMKLVELNPLPAFIAQLSAGLAVFVFTQFGMPVSTTQAIIGGVVGVGLTKGIKTVSWRTLRNVVLGWISAPTFALVIGYLIQPHF</sequence>
<dbReference type="Pfam" id="PF01384">
    <property type="entry name" value="PHO4"/>
    <property type="match status" value="1"/>
</dbReference>
<keyword evidence="5" id="KW-0592">Phosphate transport</keyword>
<evidence type="ECO:0000256" key="1">
    <source>
        <dbReference type="ARBA" id="ARBA00001981"/>
    </source>
</evidence>
<feature type="transmembrane region" description="Helical" evidence="9">
    <location>
        <begin position="92"/>
        <end position="111"/>
    </location>
</feature>
<evidence type="ECO:0000313" key="10">
    <source>
        <dbReference type="EMBL" id="AEF96719.1"/>
    </source>
</evidence>
<organism evidence="11">
    <name type="scientific">Methanotorris igneus (strain DSM 5666 / JCM 11834 / Kol 5)</name>
    <dbReference type="NCBI Taxonomy" id="880724"/>
    <lineage>
        <taxon>Archaea</taxon>
        <taxon>Methanobacteriati</taxon>
        <taxon>Methanobacteriota</taxon>
        <taxon>Methanomada group</taxon>
        <taxon>Methanococci</taxon>
        <taxon>Methanococcales</taxon>
        <taxon>Methanocaldococcaceae</taxon>
        <taxon>Methanotorris</taxon>
    </lineage>
</organism>
<feature type="transmembrane region" description="Helical" evidence="9">
    <location>
        <begin position="300"/>
        <end position="317"/>
    </location>
</feature>
<keyword evidence="4" id="KW-0813">Transport</keyword>
<keyword evidence="8 9" id="KW-0472">Membrane</keyword>
<keyword evidence="11" id="KW-1185">Reference proteome</keyword>
<keyword evidence="6 9" id="KW-0812">Transmembrane</keyword>
<dbReference type="InterPro" id="IPR001204">
    <property type="entry name" value="Phos_transporter"/>
</dbReference>
<evidence type="ECO:0000256" key="2">
    <source>
        <dbReference type="ARBA" id="ARBA00004141"/>
    </source>
</evidence>
<dbReference type="GO" id="GO:0005315">
    <property type="term" value="F:phosphate transmembrane transporter activity"/>
    <property type="evidence" value="ECO:0007669"/>
    <property type="project" value="InterPro"/>
</dbReference>
<evidence type="ECO:0000256" key="4">
    <source>
        <dbReference type="ARBA" id="ARBA00022448"/>
    </source>
</evidence>
<feature type="transmembrane region" description="Helical" evidence="9">
    <location>
        <begin position="269"/>
        <end position="288"/>
    </location>
</feature>
<dbReference type="GO" id="GO:0016020">
    <property type="term" value="C:membrane"/>
    <property type="evidence" value="ECO:0007669"/>
    <property type="project" value="UniProtKB-SubCell"/>
</dbReference>
<protein>
    <submittedName>
        <fullName evidence="10">Phosphate transporter</fullName>
    </submittedName>
</protein>
<evidence type="ECO:0000256" key="6">
    <source>
        <dbReference type="ARBA" id="ARBA00022692"/>
    </source>
</evidence>
<proteinExistence type="inferred from homology"/>
<dbReference type="STRING" id="880724.Metig_1181"/>
<feature type="transmembrane region" description="Helical" evidence="9">
    <location>
        <begin position="211"/>
        <end position="229"/>
    </location>
</feature>
<gene>
    <name evidence="10" type="ordered locus">Metig_1181</name>
</gene>
<dbReference type="KEGG" id="mig:Metig_1181"/>
<evidence type="ECO:0000256" key="9">
    <source>
        <dbReference type="SAM" id="Phobius"/>
    </source>
</evidence>
<feature type="transmembrane region" description="Helical" evidence="9">
    <location>
        <begin position="241"/>
        <end position="263"/>
    </location>
</feature>
<evidence type="ECO:0000256" key="8">
    <source>
        <dbReference type="ARBA" id="ARBA00023136"/>
    </source>
</evidence>
<dbReference type="Proteomes" id="UP000009227">
    <property type="component" value="Chromosome"/>
</dbReference>